<dbReference type="OMA" id="PCPSYMP"/>
<evidence type="ECO:0000313" key="2">
    <source>
        <dbReference type="EMBL" id="KAF8412631.1"/>
    </source>
</evidence>
<name>A0A834ZSH2_TETSI</name>
<feature type="domain" description="SAWADEE" evidence="1">
    <location>
        <begin position="21"/>
        <end position="156"/>
    </location>
</feature>
<dbReference type="GO" id="GO:0003682">
    <property type="term" value="F:chromatin binding"/>
    <property type="evidence" value="ECO:0007669"/>
    <property type="project" value="InterPro"/>
</dbReference>
<evidence type="ECO:0000313" key="3">
    <source>
        <dbReference type="Proteomes" id="UP000655225"/>
    </source>
</evidence>
<keyword evidence="3" id="KW-1185">Reference proteome</keyword>
<dbReference type="OrthoDB" id="1866990at2759"/>
<gene>
    <name evidence="2" type="ORF">HHK36_000600</name>
</gene>
<dbReference type="PANTHER" id="PTHR36384:SF1">
    <property type="entry name" value="SAWADEE PROTEIN"/>
    <property type="match status" value="1"/>
</dbReference>
<reference evidence="2 3" key="1">
    <citation type="submission" date="2020-04" db="EMBL/GenBank/DDBJ databases">
        <title>Plant Genome Project.</title>
        <authorList>
            <person name="Zhang R.-G."/>
        </authorList>
    </citation>
    <scope>NUCLEOTIDE SEQUENCE [LARGE SCALE GENOMIC DNA]</scope>
    <source>
        <strain evidence="2">YNK0</strain>
        <tissue evidence="2">Leaf</tissue>
    </source>
</reference>
<sequence>MAPRNPNSGDTPAEIPISSLDFLSSDDAWYSVQLLLDNDTLTVKYCNFSDVFNERFKVGDFKSLEEVEDFKERFRPTSVQLQDHECSKVIEGMTVCASHVFGENDIRFYDAVIETVQFKEHSYVEGEEVCSCTFVVFWEHGPNAGNLTSIHIEHICLIQSGNAQIDPTLASFLKTSGEKLEVALRNSGLSSEGDVSVSRSGTWHSGTCGSTVPSNGPAFKLQSSMSESGRVNSQQERIRQDIDLGGKTFCMKNLEGTGNYHYLIIENLEKDLSPLKIVEFIYKKTTISPQAYVFPSLSSEPYTRAIIVSDSEEKLEKLYDFLDNPAYIIISSRGRPWVITEKVLKRGTFRATFGVLMPKSEVSFRVMISDKEF</sequence>
<organism evidence="2 3">
    <name type="scientific">Tetracentron sinense</name>
    <name type="common">Spur-leaf</name>
    <dbReference type="NCBI Taxonomy" id="13715"/>
    <lineage>
        <taxon>Eukaryota</taxon>
        <taxon>Viridiplantae</taxon>
        <taxon>Streptophyta</taxon>
        <taxon>Embryophyta</taxon>
        <taxon>Tracheophyta</taxon>
        <taxon>Spermatophyta</taxon>
        <taxon>Magnoliopsida</taxon>
        <taxon>Trochodendrales</taxon>
        <taxon>Trochodendraceae</taxon>
        <taxon>Tetracentron</taxon>
    </lineage>
</organism>
<dbReference type="PANTHER" id="PTHR36384">
    <property type="entry name" value="SAWADEE PROTEIN"/>
    <property type="match status" value="1"/>
</dbReference>
<dbReference type="AlphaFoldDB" id="A0A834ZSH2"/>
<accession>A0A834ZSH2</accession>
<dbReference type="Proteomes" id="UP000655225">
    <property type="component" value="Unassembled WGS sequence"/>
</dbReference>
<evidence type="ECO:0000259" key="1">
    <source>
        <dbReference type="Pfam" id="PF16719"/>
    </source>
</evidence>
<protein>
    <recommendedName>
        <fullName evidence="1">SAWADEE domain-containing protein</fullName>
    </recommendedName>
</protein>
<dbReference type="EMBL" id="JABCRI010000001">
    <property type="protein sequence ID" value="KAF8412631.1"/>
    <property type="molecule type" value="Genomic_DNA"/>
</dbReference>
<dbReference type="InterPro" id="IPR032001">
    <property type="entry name" value="SAWADEE_dom"/>
</dbReference>
<proteinExistence type="predicted"/>
<dbReference type="Gene3D" id="2.30.30.140">
    <property type="match status" value="1"/>
</dbReference>
<comment type="caution">
    <text evidence="2">The sequence shown here is derived from an EMBL/GenBank/DDBJ whole genome shotgun (WGS) entry which is preliminary data.</text>
</comment>
<dbReference type="Pfam" id="PF16719">
    <property type="entry name" value="SAWADEE"/>
    <property type="match status" value="1"/>
</dbReference>